<keyword evidence="2" id="KW-0695">RNA-directed DNA polymerase</keyword>
<dbReference type="InterPro" id="IPR005162">
    <property type="entry name" value="Retrotrans_gag_dom"/>
</dbReference>
<reference evidence="2" key="1">
    <citation type="journal article" date="2022" name="Int. J. Mol. Sci.">
        <title>Draft Genome of Tanacetum Coccineum: Genomic Comparison of Closely Related Tanacetum-Family Plants.</title>
        <authorList>
            <person name="Yamashiro T."/>
            <person name="Shiraishi A."/>
            <person name="Nakayama K."/>
            <person name="Satake H."/>
        </authorList>
    </citation>
    <scope>NUCLEOTIDE SEQUENCE</scope>
</reference>
<protein>
    <submittedName>
        <fullName evidence="2">Reverse transcriptase domain-containing protein</fullName>
    </submittedName>
</protein>
<dbReference type="EMBL" id="BQNB010020227">
    <property type="protein sequence ID" value="GJT93709.1"/>
    <property type="molecule type" value="Genomic_DNA"/>
</dbReference>
<keyword evidence="3" id="KW-1185">Reference proteome</keyword>
<name>A0ABQ5I1M0_9ASTR</name>
<feature type="domain" description="Retrotransposon gag" evidence="1">
    <location>
        <begin position="46"/>
        <end position="138"/>
    </location>
</feature>
<gene>
    <name evidence="2" type="ORF">Tco_1082554</name>
</gene>
<comment type="caution">
    <text evidence="2">The sequence shown here is derived from an EMBL/GenBank/DDBJ whole genome shotgun (WGS) entry which is preliminary data.</text>
</comment>
<evidence type="ECO:0000313" key="2">
    <source>
        <dbReference type="EMBL" id="GJT93709.1"/>
    </source>
</evidence>
<sequence>MTRTRQGLSSAAIEQLINRCVVDAMAAYEATEMQPKMKLVAVLVTFATCTLLDGGLTWWNSHVKIVGIYDAHEMSQKDLMKLMIEVYYPRNEIQKLENELWNLIVKGNDVVVYTQRFQELDLLCLKMVLNEEEKIERRYVLLLLEMLTIKESGKMSRKEIIANNKTRGKKWVGYTLLELVTRQAML</sequence>
<accession>A0ABQ5I1M0</accession>
<proteinExistence type="predicted"/>
<evidence type="ECO:0000313" key="3">
    <source>
        <dbReference type="Proteomes" id="UP001151760"/>
    </source>
</evidence>
<keyword evidence="2" id="KW-0548">Nucleotidyltransferase</keyword>
<evidence type="ECO:0000259" key="1">
    <source>
        <dbReference type="Pfam" id="PF03732"/>
    </source>
</evidence>
<reference evidence="2" key="2">
    <citation type="submission" date="2022-01" db="EMBL/GenBank/DDBJ databases">
        <authorList>
            <person name="Yamashiro T."/>
            <person name="Shiraishi A."/>
            <person name="Satake H."/>
            <person name="Nakayama K."/>
        </authorList>
    </citation>
    <scope>NUCLEOTIDE SEQUENCE</scope>
</reference>
<keyword evidence="2" id="KW-0808">Transferase</keyword>
<dbReference type="GO" id="GO:0003964">
    <property type="term" value="F:RNA-directed DNA polymerase activity"/>
    <property type="evidence" value="ECO:0007669"/>
    <property type="project" value="UniProtKB-KW"/>
</dbReference>
<dbReference type="Pfam" id="PF03732">
    <property type="entry name" value="Retrotrans_gag"/>
    <property type="match status" value="1"/>
</dbReference>
<dbReference type="Proteomes" id="UP001151760">
    <property type="component" value="Unassembled WGS sequence"/>
</dbReference>
<organism evidence="2 3">
    <name type="scientific">Tanacetum coccineum</name>
    <dbReference type="NCBI Taxonomy" id="301880"/>
    <lineage>
        <taxon>Eukaryota</taxon>
        <taxon>Viridiplantae</taxon>
        <taxon>Streptophyta</taxon>
        <taxon>Embryophyta</taxon>
        <taxon>Tracheophyta</taxon>
        <taxon>Spermatophyta</taxon>
        <taxon>Magnoliopsida</taxon>
        <taxon>eudicotyledons</taxon>
        <taxon>Gunneridae</taxon>
        <taxon>Pentapetalae</taxon>
        <taxon>asterids</taxon>
        <taxon>campanulids</taxon>
        <taxon>Asterales</taxon>
        <taxon>Asteraceae</taxon>
        <taxon>Asteroideae</taxon>
        <taxon>Anthemideae</taxon>
        <taxon>Anthemidinae</taxon>
        <taxon>Tanacetum</taxon>
    </lineage>
</organism>